<dbReference type="InterPro" id="IPR043129">
    <property type="entry name" value="ATPase_NBD"/>
</dbReference>
<dbReference type="SUPFAM" id="SSF53067">
    <property type="entry name" value="Actin-like ATPase domain"/>
    <property type="match status" value="1"/>
</dbReference>
<evidence type="ECO:0000313" key="2">
    <source>
        <dbReference type="Proteomes" id="UP000076923"/>
    </source>
</evidence>
<dbReference type="STRING" id="1333662.LPB303_05190"/>
<dbReference type="PANTHER" id="PTHR30605">
    <property type="entry name" value="ANHYDRO-N-ACETYLMURAMIC ACID KINASE"/>
    <property type="match status" value="1"/>
</dbReference>
<dbReference type="Pfam" id="PF03702">
    <property type="entry name" value="AnmK"/>
    <property type="match status" value="1"/>
</dbReference>
<reference evidence="1 2" key="1">
    <citation type="submission" date="2016-02" db="EMBL/GenBank/DDBJ databases">
        <title>Draft genome sequence of Polaribacter atrinae KACC17473.</title>
        <authorList>
            <person name="Shin S.-K."/>
            <person name="Yi H."/>
        </authorList>
    </citation>
    <scope>NUCLEOTIDE SEQUENCE [LARGE SCALE GENOMIC DNA]</scope>
    <source>
        <strain evidence="1 2">KACC 17473</strain>
    </source>
</reference>
<dbReference type="GO" id="GO:0016773">
    <property type="term" value="F:phosphotransferase activity, alcohol group as acceptor"/>
    <property type="evidence" value="ECO:0007669"/>
    <property type="project" value="InterPro"/>
</dbReference>
<dbReference type="Gene3D" id="3.30.420.40">
    <property type="match status" value="2"/>
</dbReference>
<keyword evidence="1" id="KW-0808">Transferase</keyword>
<dbReference type="RefSeq" id="WP_068448646.1">
    <property type="nucleotide sequence ID" value="NZ_CP150660.1"/>
</dbReference>
<dbReference type="OrthoDB" id="9763949at2"/>
<keyword evidence="2" id="KW-1185">Reference proteome</keyword>
<dbReference type="NCBIfam" id="NF007144">
    <property type="entry name" value="PRK09585.2-3"/>
    <property type="match status" value="1"/>
</dbReference>
<dbReference type="GO" id="GO:0009254">
    <property type="term" value="P:peptidoglycan turnover"/>
    <property type="evidence" value="ECO:0007669"/>
    <property type="project" value="InterPro"/>
</dbReference>
<dbReference type="GO" id="GO:0006040">
    <property type="term" value="P:amino sugar metabolic process"/>
    <property type="evidence" value="ECO:0007669"/>
    <property type="project" value="InterPro"/>
</dbReference>
<dbReference type="InterPro" id="IPR005338">
    <property type="entry name" value="Anhydro_N_Ac-Mur_kinase"/>
</dbReference>
<dbReference type="Proteomes" id="UP000076923">
    <property type="component" value="Unassembled WGS sequence"/>
</dbReference>
<dbReference type="GO" id="GO:0005524">
    <property type="term" value="F:ATP binding"/>
    <property type="evidence" value="ECO:0007669"/>
    <property type="project" value="InterPro"/>
</dbReference>
<dbReference type="AlphaFoldDB" id="A0A176TCS3"/>
<dbReference type="EMBL" id="LVWE01000010">
    <property type="protein sequence ID" value="OAD45687.1"/>
    <property type="molecule type" value="Genomic_DNA"/>
</dbReference>
<keyword evidence="1" id="KW-0418">Kinase</keyword>
<gene>
    <name evidence="1" type="ORF">LPB303_05190</name>
</gene>
<proteinExistence type="predicted"/>
<evidence type="ECO:0000313" key="1">
    <source>
        <dbReference type="EMBL" id="OAD45687.1"/>
    </source>
</evidence>
<dbReference type="GO" id="GO:0016301">
    <property type="term" value="F:kinase activity"/>
    <property type="evidence" value="ECO:0007669"/>
    <property type="project" value="UniProtKB-KW"/>
</dbReference>
<name>A0A176TCS3_9FLAO</name>
<comment type="caution">
    <text evidence="1">The sequence shown here is derived from an EMBL/GenBank/DDBJ whole genome shotgun (WGS) entry which is preliminary data.</text>
</comment>
<dbReference type="PANTHER" id="PTHR30605:SF0">
    <property type="entry name" value="ANHYDRO-N-ACETYLMURAMIC ACID KINASE"/>
    <property type="match status" value="1"/>
</dbReference>
<sequence>MNKSDVFIIGLMSGTSLDGIDLVYVRFDKESYQDFSILHSKTVSYSEEWKTTLQDAIHSSSDDLRVLDINYGKLLGEEICAFIDEFQIENIDFIASHGHTVLHQPENGITLQVGDGQTIADATCQKVICDFRTQDVNLGGQGAPLVPIGDELLFSDYDYCLNLGGFSNISFHEDGKRIAYDICPVNIVLNRYAKELGFEYDDKGMIAAKGTYLMQLESDLRALEYYEQKPPKSLGLEWVQKEIFPRLESSKRKPEDLLRTFTDHVAWAIAKVLPKNARVLVTGGGAFNEYLINKVQQEKEVALIVPGHQLINFKEALIFAFLGLLKSEGKINCLSSVTGVSKDHSSGEVFYPKK</sequence>
<organism evidence="1 2">
    <name type="scientific">Polaribacter atrinae</name>
    <dbReference type="NCBI Taxonomy" id="1333662"/>
    <lineage>
        <taxon>Bacteria</taxon>
        <taxon>Pseudomonadati</taxon>
        <taxon>Bacteroidota</taxon>
        <taxon>Flavobacteriia</taxon>
        <taxon>Flavobacteriales</taxon>
        <taxon>Flavobacteriaceae</taxon>
    </lineage>
</organism>
<protein>
    <submittedName>
        <fullName evidence="1">Anhydro-N-acetylmuramic acid kinase</fullName>
    </submittedName>
</protein>
<accession>A0A176TCS3</accession>